<dbReference type="OrthoDB" id="9778595at2"/>
<dbReference type="GO" id="GO:0046872">
    <property type="term" value="F:metal ion binding"/>
    <property type="evidence" value="ECO:0007669"/>
    <property type="project" value="UniProtKB-UniRule"/>
</dbReference>
<keyword evidence="5 10" id="KW-0479">Metal-binding</keyword>
<keyword evidence="7 10" id="KW-0460">Magnesium</keyword>
<evidence type="ECO:0000256" key="1">
    <source>
        <dbReference type="ARBA" id="ARBA00011955"/>
    </source>
</evidence>
<gene>
    <name evidence="12" type="ORF">E4L98_20750</name>
</gene>
<dbReference type="RefSeq" id="WP_135203444.1">
    <property type="nucleotide sequence ID" value="NZ_SPVG01000207.1"/>
</dbReference>
<dbReference type="Proteomes" id="UP000297729">
    <property type="component" value="Unassembled WGS sequence"/>
</dbReference>
<dbReference type="Pfam" id="PF02424">
    <property type="entry name" value="ApbE"/>
    <property type="match status" value="1"/>
</dbReference>
<dbReference type="SUPFAM" id="SSF143631">
    <property type="entry name" value="ApbE-like"/>
    <property type="match status" value="1"/>
</dbReference>
<dbReference type="GO" id="GO:0016740">
    <property type="term" value="F:transferase activity"/>
    <property type="evidence" value="ECO:0007669"/>
    <property type="project" value="UniProtKB-UniRule"/>
</dbReference>
<keyword evidence="6 10" id="KW-0274">FAD</keyword>
<comment type="caution">
    <text evidence="12">The sequence shown here is derived from an EMBL/GenBank/DDBJ whole genome shotgun (WGS) entry which is preliminary data.</text>
</comment>
<accession>A0A4Y9SA37</accession>
<comment type="cofactor">
    <cofactor evidence="11">
        <name>Mg(2+)</name>
        <dbReference type="ChEBI" id="CHEBI:18420"/>
    </cofactor>
    <cofactor evidence="11">
        <name>Mn(2+)</name>
        <dbReference type="ChEBI" id="CHEBI:29035"/>
    </cofactor>
    <text evidence="11">Magnesium. Can also use manganese.</text>
</comment>
<evidence type="ECO:0000256" key="3">
    <source>
        <dbReference type="ARBA" id="ARBA00022630"/>
    </source>
</evidence>
<dbReference type="PIRSF" id="PIRSF006268">
    <property type="entry name" value="ApbE"/>
    <property type="match status" value="1"/>
</dbReference>
<evidence type="ECO:0000256" key="11">
    <source>
        <dbReference type="PIRSR" id="PIRSR006268-2"/>
    </source>
</evidence>
<protein>
    <recommendedName>
        <fullName evidence="2 10">FAD:protein FMN transferase</fullName>
        <ecNumber evidence="1 10">2.7.1.180</ecNumber>
    </recommendedName>
    <alternativeName>
        <fullName evidence="8 10">Flavin transferase</fullName>
    </alternativeName>
</protein>
<dbReference type="EC" id="2.7.1.180" evidence="1 10"/>
<keyword evidence="4 10" id="KW-0808">Transferase</keyword>
<evidence type="ECO:0000313" key="13">
    <source>
        <dbReference type="Proteomes" id="UP000297729"/>
    </source>
</evidence>
<dbReference type="PANTHER" id="PTHR30040">
    <property type="entry name" value="THIAMINE BIOSYNTHESIS LIPOPROTEIN APBE"/>
    <property type="match status" value="1"/>
</dbReference>
<name>A0A4Y9SA37_9BURK</name>
<evidence type="ECO:0000313" key="12">
    <source>
        <dbReference type="EMBL" id="TFW17394.1"/>
    </source>
</evidence>
<feature type="binding site" evidence="11">
    <location>
        <position position="291"/>
    </location>
    <ligand>
        <name>Mg(2+)</name>
        <dbReference type="ChEBI" id="CHEBI:18420"/>
    </ligand>
</feature>
<evidence type="ECO:0000256" key="7">
    <source>
        <dbReference type="ARBA" id="ARBA00022842"/>
    </source>
</evidence>
<evidence type="ECO:0000256" key="2">
    <source>
        <dbReference type="ARBA" id="ARBA00016337"/>
    </source>
</evidence>
<evidence type="ECO:0000256" key="10">
    <source>
        <dbReference type="PIRNR" id="PIRNR006268"/>
    </source>
</evidence>
<reference evidence="12 13" key="1">
    <citation type="submission" date="2019-03" db="EMBL/GenBank/DDBJ databases">
        <title>Draft Genome Sequence of Duganella callidus sp. nov., a Novel Duganella Species Isolated from Cultivated Soil.</title>
        <authorList>
            <person name="Raths R."/>
            <person name="Peta V."/>
            <person name="Bucking H."/>
        </authorList>
    </citation>
    <scope>NUCLEOTIDE SEQUENCE [LARGE SCALE GENOMIC DNA]</scope>
    <source>
        <strain evidence="12 13">DN04</strain>
    </source>
</reference>
<keyword evidence="13" id="KW-1185">Reference proteome</keyword>
<dbReference type="InterPro" id="IPR024932">
    <property type="entry name" value="ApbE"/>
</dbReference>
<evidence type="ECO:0000256" key="5">
    <source>
        <dbReference type="ARBA" id="ARBA00022723"/>
    </source>
</evidence>
<dbReference type="AlphaFoldDB" id="A0A4Y9SA37"/>
<proteinExistence type="inferred from homology"/>
<dbReference type="Gene3D" id="3.10.520.10">
    <property type="entry name" value="ApbE-like domains"/>
    <property type="match status" value="1"/>
</dbReference>
<evidence type="ECO:0000256" key="9">
    <source>
        <dbReference type="ARBA" id="ARBA00048540"/>
    </source>
</evidence>
<dbReference type="EMBL" id="SPVG01000207">
    <property type="protein sequence ID" value="TFW17394.1"/>
    <property type="molecule type" value="Genomic_DNA"/>
</dbReference>
<evidence type="ECO:0000256" key="8">
    <source>
        <dbReference type="ARBA" id="ARBA00031306"/>
    </source>
</evidence>
<feature type="binding site" evidence="11">
    <location>
        <position position="295"/>
    </location>
    <ligand>
        <name>Mg(2+)</name>
        <dbReference type="ChEBI" id="CHEBI:18420"/>
    </ligand>
</feature>
<comment type="catalytic activity">
    <reaction evidence="9 10">
        <text>L-threonyl-[protein] + FAD = FMN-L-threonyl-[protein] + AMP + H(+)</text>
        <dbReference type="Rhea" id="RHEA:36847"/>
        <dbReference type="Rhea" id="RHEA-COMP:11060"/>
        <dbReference type="Rhea" id="RHEA-COMP:11061"/>
        <dbReference type="ChEBI" id="CHEBI:15378"/>
        <dbReference type="ChEBI" id="CHEBI:30013"/>
        <dbReference type="ChEBI" id="CHEBI:57692"/>
        <dbReference type="ChEBI" id="CHEBI:74257"/>
        <dbReference type="ChEBI" id="CHEBI:456215"/>
        <dbReference type="EC" id="2.7.1.180"/>
    </reaction>
</comment>
<comment type="similarity">
    <text evidence="10">Belongs to the ApbE family.</text>
</comment>
<keyword evidence="3 10" id="KW-0285">Flavoprotein</keyword>
<sequence>MRRVLLPHDISDDPAPDGAVLRDFGGRSMGTSWSVRLAAAPDAGCAHLQDGLQQQLDLIVAEMSHWEAESDLGRFNRAAAGSWQLLPPAFFDVLSFALGVARDSGGAYDPCAGALVNLWGFGPWGRFDQPDFVAPSMDEIGIARAQLASHPVQLERHGRRAYQPGGVQLDLSAVAKGYSVDRLSHYLKAQGFAHHLVEVGGELRGAGVKPDGQPWWVMLEQVADAAPAAAVPDQLVLALHGLAVATSGDYRRYFALDGKRYSHTIDPRSGMPIANDLASVTVVHAQCMAADAWSTALTVLGASDGLRLAELQGLAARFVVRQADGGFTEYLSSHLRGMLDE</sequence>
<evidence type="ECO:0000256" key="6">
    <source>
        <dbReference type="ARBA" id="ARBA00022827"/>
    </source>
</evidence>
<organism evidence="12 13">
    <name type="scientific">Duganella callida</name>
    <dbReference type="NCBI Taxonomy" id="2561932"/>
    <lineage>
        <taxon>Bacteria</taxon>
        <taxon>Pseudomonadati</taxon>
        <taxon>Pseudomonadota</taxon>
        <taxon>Betaproteobacteria</taxon>
        <taxon>Burkholderiales</taxon>
        <taxon>Oxalobacteraceae</taxon>
        <taxon>Telluria group</taxon>
        <taxon>Duganella</taxon>
    </lineage>
</organism>
<dbReference type="PANTHER" id="PTHR30040:SF2">
    <property type="entry name" value="FAD:PROTEIN FMN TRANSFERASE"/>
    <property type="match status" value="1"/>
</dbReference>
<evidence type="ECO:0000256" key="4">
    <source>
        <dbReference type="ARBA" id="ARBA00022679"/>
    </source>
</evidence>
<feature type="binding site" evidence="11">
    <location>
        <position position="173"/>
    </location>
    <ligand>
        <name>Mg(2+)</name>
        <dbReference type="ChEBI" id="CHEBI:18420"/>
    </ligand>
</feature>
<dbReference type="InterPro" id="IPR003374">
    <property type="entry name" value="ApbE-like_sf"/>
</dbReference>